<dbReference type="PIRSF" id="PIRSF016184">
    <property type="entry name" value="PhzC_PhzF"/>
    <property type="match status" value="1"/>
</dbReference>
<dbReference type="GO" id="GO:0016853">
    <property type="term" value="F:isomerase activity"/>
    <property type="evidence" value="ECO:0007669"/>
    <property type="project" value="UniProtKB-KW"/>
</dbReference>
<evidence type="ECO:0000256" key="2">
    <source>
        <dbReference type="ARBA" id="ARBA00023235"/>
    </source>
</evidence>
<proteinExistence type="inferred from homology"/>
<dbReference type="PANTHER" id="PTHR13774:SF17">
    <property type="entry name" value="PHENAZINE BIOSYNTHESIS-LIKE DOMAIN-CONTAINING PROTEIN"/>
    <property type="match status" value="1"/>
</dbReference>
<dbReference type="Gene3D" id="3.10.310.10">
    <property type="entry name" value="Diaminopimelate Epimerase, Chain A, domain 1"/>
    <property type="match status" value="2"/>
</dbReference>
<comment type="caution">
    <text evidence="3">The sequence shown here is derived from an EMBL/GenBank/DDBJ whole genome shotgun (WGS) entry which is preliminary data.</text>
</comment>
<protein>
    <submittedName>
        <fullName evidence="3">Oxidoreductase</fullName>
    </submittedName>
</protein>
<sequence length="257" mass="27652">MTSWFLIDAFTERSFAGNPAAVVILDGPADRTWMQATAAELHQPTSAFVWREPDAWSIRWFTPSSELLLCGHATLAAAHALGHDEIVFRHGHGTLTARRREKRIWLDFPAVPVTEGQAPKDVLDALGLPAAGGFARNDAEYVVMLDTAAQVEAVRPDIPRILRLPVGRVIVTATGGADADFTSRVFVPAHGLDEDHVTGSAHAVLGPFWAARLGRARLEAVQASARRGRLALAVEDDRVQVGGHAVTVSQGDLLPSP</sequence>
<dbReference type="Proteomes" id="UP000462055">
    <property type="component" value="Unassembled WGS sequence"/>
</dbReference>
<keyword evidence="2" id="KW-0413">Isomerase</keyword>
<dbReference type="InterPro" id="IPR003719">
    <property type="entry name" value="Phenazine_PhzF-like"/>
</dbReference>
<reference evidence="3" key="1">
    <citation type="submission" date="2019-12" db="EMBL/GenBank/DDBJ databases">
        <title>Actinomadura physcomitrii sp. nov., a novel actinomycete isolated from moss [Physcomitrium sphaericum (Ludw) Fuernr].</title>
        <authorList>
            <person name="Zhuang X."/>
        </authorList>
    </citation>
    <scope>NUCLEOTIDE SEQUENCE [LARGE SCALE GENOMIC DNA]</scope>
    <source>
        <strain evidence="3">LD22</strain>
    </source>
</reference>
<gene>
    <name evidence="3" type="ORF">F8568_044085</name>
</gene>
<dbReference type="SUPFAM" id="SSF54506">
    <property type="entry name" value="Diaminopimelate epimerase-like"/>
    <property type="match status" value="1"/>
</dbReference>
<dbReference type="EMBL" id="WBMS02000066">
    <property type="protein sequence ID" value="MWA07204.1"/>
    <property type="molecule type" value="Genomic_DNA"/>
</dbReference>
<dbReference type="GO" id="GO:0005737">
    <property type="term" value="C:cytoplasm"/>
    <property type="evidence" value="ECO:0007669"/>
    <property type="project" value="TreeGrafter"/>
</dbReference>
<comment type="similarity">
    <text evidence="1">Belongs to the PhzF family.</text>
</comment>
<dbReference type="AlphaFoldDB" id="A0A6I4MTC0"/>
<evidence type="ECO:0000313" key="4">
    <source>
        <dbReference type="Proteomes" id="UP000462055"/>
    </source>
</evidence>
<dbReference type="Pfam" id="PF02567">
    <property type="entry name" value="PhzC-PhzF"/>
    <property type="match status" value="1"/>
</dbReference>
<keyword evidence="4" id="KW-1185">Reference proteome</keyword>
<dbReference type="RefSeq" id="WP_151600107.1">
    <property type="nucleotide sequence ID" value="NZ_WBMS02000066.1"/>
</dbReference>
<organism evidence="3 4">
    <name type="scientific">Actinomadura physcomitrii</name>
    <dbReference type="NCBI Taxonomy" id="2650748"/>
    <lineage>
        <taxon>Bacteria</taxon>
        <taxon>Bacillati</taxon>
        <taxon>Actinomycetota</taxon>
        <taxon>Actinomycetes</taxon>
        <taxon>Streptosporangiales</taxon>
        <taxon>Thermomonosporaceae</taxon>
        <taxon>Actinomadura</taxon>
    </lineage>
</organism>
<accession>A0A6I4MTC0</accession>
<evidence type="ECO:0000256" key="1">
    <source>
        <dbReference type="ARBA" id="ARBA00008270"/>
    </source>
</evidence>
<name>A0A6I4MTC0_9ACTN</name>
<evidence type="ECO:0000313" key="3">
    <source>
        <dbReference type="EMBL" id="MWA07204.1"/>
    </source>
</evidence>
<dbReference type="PANTHER" id="PTHR13774">
    <property type="entry name" value="PHENAZINE BIOSYNTHESIS PROTEIN"/>
    <property type="match status" value="1"/>
</dbReference>